<dbReference type="CDD" id="cd03801">
    <property type="entry name" value="GT4_PimA-like"/>
    <property type="match status" value="1"/>
</dbReference>
<evidence type="ECO:0000313" key="2">
    <source>
        <dbReference type="EMBL" id="MBA2840126.1"/>
    </source>
</evidence>
<dbReference type="RefSeq" id="WP_181487613.1">
    <property type="nucleotide sequence ID" value="NZ_JACDUI010000001.1"/>
</dbReference>
<proteinExistence type="predicted"/>
<dbReference type="EMBL" id="JACDUI010000001">
    <property type="protein sequence ID" value="MBA2840126.1"/>
    <property type="molecule type" value="Genomic_DNA"/>
</dbReference>
<keyword evidence="2" id="KW-0808">Transferase</keyword>
<dbReference type="InterPro" id="IPR001296">
    <property type="entry name" value="Glyco_trans_1"/>
</dbReference>
<dbReference type="AlphaFoldDB" id="A0A7J9NGY4"/>
<dbReference type="GO" id="GO:0016757">
    <property type="term" value="F:glycosyltransferase activity"/>
    <property type="evidence" value="ECO:0007669"/>
    <property type="project" value="InterPro"/>
</dbReference>
<accession>A0A7J9NGY4</accession>
<reference evidence="2 3" key="1">
    <citation type="submission" date="2020-07" db="EMBL/GenBank/DDBJ databases">
        <title>Genomic Encyclopedia of Type Strains, Phase IV (KMG-V): Genome sequencing to study the core and pangenomes of soil and plant-associated prokaryotes.</title>
        <authorList>
            <person name="Whitman W."/>
        </authorList>
    </citation>
    <scope>NUCLEOTIDE SEQUENCE [LARGE SCALE GENOMIC DNA]</scope>
    <source>
        <strain evidence="2 3">A4</strain>
    </source>
</reference>
<gene>
    <name evidence="2" type="ORF">HNP87_000638</name>
</gene>
<evidence type="ECO:0000259" key="1">
    <source>
        <dbReference type="Pfam" id="PF00534"/>
    </source>
</evidence>
<sequence length="390" mass="45201">MKRILFVHNSIPDYRIPLFSKLANYPEFDCNFIIFGKYNVECKQKINCGLNSSKFEFIIFKKYSIIRIINNFLKIRKKIINGNYDMIIFDAPTYPEIMLLNLPLISKIFFKNCKPFVKIIWDEEFEWNKSFKRKIVLPLSKYLNKNADAILVPTKLHKKWQIKLNVDPKKIILFPNVTNIYKKYDEKKIKRICQKYGLNNKSIITYVGRLVPIKGVKFLIEAYFQLISENENLKKDTVLMIVGDGEDKNKLIKIAKKINEAGGNVIFTGHINNSDLSEYYEISKFGVVPSVNISGTSEAYGLVVNEFLVYGKPVLVSNVVGASALIVDNPEFGHIFKEKNIKDIKNNLKMLLDIDPKSYQIRSKIIQKNIKIYNNYEVNLEVIKNLALGE</sequence>
<dbReference type="Gene3D" id="3.40.50.2000">
    <property type="entry name" value="Glycogen Phosphorylase B"/>
    <property type="match status" value="2"/>
</dbReference>
<dbReference type="PANTHER" id="PTHR45947:SF3">
    <property type="entry name" value="SULFOQUINOVOSYL TRANSFERASE SQD2"/>
    <property type="match status" value="1"/>
</dbReference>
<dbReference type="PANTHER" id="PTHR45947">
    <property type="entry name" value="SULFOQUINOVOSYL TRANSFERASE SQD2"/>
    <property type="match status" value="1"/>
</dbReference>
<dbReference type="Proteomes" id="UP000563838">
    <property type="component" value="Unassembled WGS sequence"/>
</dbReference>
<dbReference type="SUPFAM" id="SSF53756">
    <property type="entry name" value="UDP-Glycosyltransferase/glycogen phosphorylase"/>
    <property type="match status" value="1"/>
</dbReference>
<protein>
    <submittedName>
        <fullName evidence="2">Glycosyltransferase involved in cell wall biosynthesis</fullName>
    </submittedName>
</protein>
<name>A0A7J9NGY4_METMI</name>
<evidence type="ECO:0000313" key="3">
    <source>
        <dbReference type="Proteomes" id="UP000563838"/>
    </source>
</evidence>
<organism evidence="2 3">
    <name type="scientific">Methanococcus maripaludis</name>
    <name type="common">Methanococcus deltae</name>
    <dbReference type="NCBI Taxonomy" id="39152"/>
    <lineage>
        <taxon>Archaea</taxon>
        <taxon>Methanobacteriati</taxon>
        <taxon>Methanobacteriota</taxon>
        <taxon>Methanomada group</taxon>
        <taxon>Methanococci</taxon>
        <taxon>Methanococcales</taxon>
        <taxon>Methanococcaceae</taxon>
        <taxon>Methanococcus</taxon>
    </lineage>
</organism>
<feature type="domain" description="Glycosyl transferase family 1" evidence="1">
    <location>
        <begin position="194"/>
        <end position="361"/>
    </location>
</feature>
<dbReference type="InterPro" id="IPR050194">
    <property type="entry name" value="Glycosyltransferase_grp1"/>
</dbReference>
<comment type="caution">
    <text evidence="2">The sequence shown here is derived from an EMBL/GenBank/DDBJ whole genome shotgun (WGS) entry which is preliminary data.</text>
</comment>
<dbReference type="Pfam" id="PF00534">
    <property type="entry name" value="Glycos_transf_1"/>
    <property type="match status" value="1"/>
</dbReference>